<evidence type="ECO:0000256" key="6">
    <source>
        <dbReference type="ARBA" id="ARBA00048178"/>
    </source>
</evidence>
<evidence type="ECO:0000256" key="2">
    <source>
        <dbReference type="ARBA" id="ARBA00011963"/>
    </source>
</evidence>
<organism evidence="8 9">
    <name type="scientific">Rothia aeria F0184</name>
    <dbReference type="NCBI Taxonomy" id="888019"/>
    <lineage>
        <taxon>Bacteria</taxon>
        <taxon>Bacillati</taxon>
        <taxon>Actinomycetota</taxon>
        <taxon>Actinomycetes</taxon>
        <taxon>Micrococcales</taxon>
        <taxon>Micrococcaceae</taxon>
        <taxon>Rothia</taxon>
    </lineage>
</organism>
<sequence length="374" mass="42043">MTLKGAPTVALDPQKIAMYRQNLQQLDSRRVLKNKIESGMSPQEANESAGFSEEELNTNMQALPGVRPVKPGFSGAGPEEICTRYAIGALTNEQLADELTRWEYNVHAQWNPYHEFRFFMPGSYDELVMAFYKNLIDPTDLQALAARGLPLPADLIEEWEQERELFGHVTAIYRKMFPNAGAQRQAHVVVGAPGSGKSEYIANTIEGWNEDYIVIDPELLDRAFLRQYLAEGWYEALKPEPAREFEKQGNKLFPMDIATIAREDSAKLGSILLSTFADEGMNLILEATFTPGFVAQQLVDYLSRNGYSINAVRLTIEKEQAVERCEARYEREYEQALTQGLDALGAKPVDTAYIDYVFENYAEAEEAQKAAAGK</sequence>
<evidence type="ECO:0000256" key="3">
    <source>
        <dbReference type="ARBA" id="ARBA00022741"/>
    </source>
</evidence>
<evidence type="ECO:0000256" key="4">
    <source>
        <dbReference type="ARBA" id="ARBA00022840"/>
    </source>
</evidence>
<comment type="caution">
    <text evidence="8">The sequence shown here is derived from an EMBL/GenBank/DDBJ whole genome shotgun (WGS) entry which is preliminary data.</text>
</comment>
<dbReference type="InterPro" id="IPR010488">
    <property type="entry name" value="Zeta_toxin_domain"/>
</dbReference>
<dbReference type="SUPFAM" id="SSF52540">
    <property type="entry name" value="P-loop containing nucleoside triphosphate hydrolases"/>
    <property type="match status" value="1"/>
</dbReference>
<evidence type="ECO:0000313" key="9">
    <source>
        <dbReference type="Proteomes" id="UP000017174"/>
    </source>
</evidence>
<comment type="similarity">
    <text evidence="1">Belongs to the zeta toxin family.</text>
</comment>
<dbReference type="HOGENOM" id="CLU_739411_0_0_11"/>
<dbReference type="InterPro" id="IPR027417">
    <property type="entry name" value="P-loop_NTPase"/>
</dbReference>
<keyword evidence="3" id="KW-0547">Nucleotide-binding</keyword>
<dbReference type="EC" id="2.7.1.176" evidence="2"/>
<evidence type="ECO:0000256" key="1">
    <source>
        <dbReference type="ARBA" id="ARBA00009104"/>
    </source>
</evidence>
<dbReference type="GO" id="GO:0005524">
    <property type="term" value="F:ATP binding"/>
    <property type="evidence" value="ECO:0007669"/>
    <property type="project" value="UniProtKB-KW"/>
</dbReference>
<evidence type="ECO:0000256" key="5">
    <source>
        <dbReference type="ARBA" id="ARBA00032897"/>
    </source>
</evidence>
<name>U7V776_9MICC</name>
<reference evidence="8 9" key="1">
    <citation type="submission" date="2013-08" db="EMBL/GenBank/DDBJ databases">
        <authorList>
            <person name="Weinstock G."/>
            <person name="Sodergren E."/>
            <person name="Wylie T."/>
            <person name="Fulton L."/>
            <person name="Fulton R."/>
            <person name="Fronick C."/>
            <person name="O'Laughlin M."/>
            <person name="Godfrey J."/>
            <person name="Miner T."/>
            <person name="Herter B."/>
            <person name="Appelbaum E."/>
            <person name="Cordes M."/>
            <person name="Lek S."/>
            <person name="Wollam A."/>
            <person name="Pepin K.H."/>
            <person name="Palsikar V.B."/>
            <person name="Mitreva M."/>
            <person name="Wilson R.K."/>
        </authorList>
    </citation>
    <scope>NUCLEOTIDE SEQUENCE [LARGE SCALE GENOMIC DNA]</scope>
    <source>
        <strain evidence="8 9">F0184</strain>
    </source>
</reference>
<protein>
    <recommendedName>
        <fullName evidence="5">UDP-N-acetylglucosamine kinase</fullName>
        <ecNumber evidence="2">2.7.1.176</ecNumber>
    </recommendedName>
    <alternativeName>
        <fullName evidence="5">UDP-N-acetylglucosamine kinase</fullName>
    </alternativeName>
</protein>
<gene>
    <name evidence="8" type="ORF">HMPREF0742_00261</name>
</gene>
<proteinExistence type="inferred from homology"/>
<evidence type="ECO:0000259" key="7">
    <source>
        <dbReference type="Pfam" id="PF06414"/>
    </source>
</evidence>
<keyword evidence="4" id="KW-0067">ATP-binding</keyword>
<feature type="domain" description="Zeta toxin" evidence="7">
    <location>
        <begin position="179"/>
        <end position="366"/>
    </location>
</feature>
<dbReference type="Pfam" id="PF06414">
    <property type="entry name" value="Zeta_toxin"/>
    <property type="match status" value="1"/>
</dbReference>
<dbReference type="Proteomes" id="UP000017174">
    <property type="component" value="Unassembled WGS sequence"/>
</dbReference>
<evidence type="ECO:0000313" key="8">
    <source>
        <dbReference type="EMBL" id="ERT67356.1"/>
    </source>
</evidence>
<dbReference type="GO" id="GO:0016301">
    <property type="term" value="F:kinase activity"/>
    <property type="evidence" value="ECO:0007669"/>
    <property type="project" value="InterPro"/>
</dbReference>
<dbReference type="AlphaFoldDB" id="U7V776"/>
<dbReference type="PATRIC" id="fig|888019.4.peg.220"/>
<accession>U7V776</accession>
<comment type="catalytic activity">
    <reaction evidence="6">
        <text>UDP-N-acetyl-alpha-D-glucosamine + ATP = UDP-N-acetyl-alpha-D-glucosamine 3'-phosphate + ADP + H(+)</text>
        <dbReference type="Rhea" id="RHEA:32671"/>
        <dbReference type="ChEBI" id="CHEBI:15378"/>
        <dbReference type="ChEBI" id="CHEBI:30616"/>
        <dbReference type="ChEBI" id="CHEBI:57705"/>
        <dbReference type="ChEBI" id="CHEBI:64353"/>
        <dbReference type="ChEBI" id="CHEBI:456216"/>
        <dbReference type="EC" id="2.7.1.176"/>
    </reaction>
</comment>
<dbReference type="Gene3D" id="3.40.50.300">
    <property type="entry name" value="P-loop containing nucleotide triphosphate hydrolases"/>
    <property type="match status" value="1"/>
</dbReference>
<dbReference type="EMBL" id="AXZG01000010">
    <property type="protein sequence ID" value="ERT67356.1"/>
    <property type="molecule type" value="Genomic_DNA"/>
</dbReference>